<dbReference type="AlphaFoldDB" id="A0A6B0YUK3"/>
<name>A0A6B0YUK3_9CHLR</name>
<dbReference type="SUPFAM" id="SSF52283">
    <property type="entry name" value="Formate/glycerate dehydrogenase catalytic domain-like"/>
    <property type="match status" value="1"/>
</dbReference>
<dbReference type="SUPFAM" id="SSF51735">
    <property type="entry name" value="NAD(P)-binding Rossmann-fold domains"/>
    <property type="match status" value="1"/>
</dbReference>
<gene>
    <name evidence="7" type="ORF">F4Y42_13165</name>
</gene>
<dbReference type="Pfam" id="PF00389">
    <property type="entry name" value="2-Hacid_dh"/>
    <property type="match status" value="1"/>
</dbReference>
<dbReference type="InterPro" id="IPR006139">
    <property type="entry name" value="D-isomer_2_OHA_DH_cat_dom"/>
</dbReference>
<dbReference type="InterPro" id="IPR036291">
    <property type="entry name" value="NAD(P)-bd_dom_sf"/>
</dbReference>
<dbReference type="EMBL" id="VXRG01000109">
    <property type="protein sequence ID" value="MXY94383.1"/>
    <property type="molecule type" value="Genomic_DNA"/>
</dbReference>
<reference evidence="7" key="1">
    <citation type="submission" date="2019-09" db="EMBL/GenBank/DDBJ databases">
        <title>Characterisation of the sponge microbiome using genome-centric metagenomics.</title>
        <authorList>
            <person name="Engelberts J.P."/>
            <person name="Robbins S.J."/>
            <person name="De Goeij J.M."/>
            <person name="Aranda M."/>
            <person name="Bell S.C."/>
            <person name="Webster N.S."/>
        </authorList>
    </citation>
    <scope>NUCLEOTIDE SEQUENCE</scope>
    <source>
        <strain evidence="7">SB0664_bin_27</strain>
    </source>
</reference>
<dbReference type="Gene3D" id="3.40.50.720">
    <property type="entry name" value="NAD(P)-binding Rossmann-like Domain"/>
    <property type="match status" value="2"/>
</dbReference>
<feature type="domain" description="D-isomer specific 2-hydroxyacid dehydrogenase NAD-binding" evidence="6">
    <location>
        <begin position="116"/>
        <end position="294"/>
    </location>
</feature>
<organism evidence="7">
    <name type="scientific">Caldilineaceae bacterium SB0664_bin_27</name>
    <dbReference type="NCBI Taxonomy" id="2605260"/>
    <lineage>
        <taxon>Bacteria</taxon>
        <taxon>Bacillati</taxon>
        <taxon>Chloroflexota</taxon>
        <taxon>Caldilineae</taxon>
        <taxon>Caldilineales</taxon>
        <taxon>Caldilineaceae</taxon>
    </lineage>
</organism>
<comment type="caution">
    <text evidence="7">The sequence shown here is derived from an EMBL/GenBank/DDBJ whole genome shotgun (WGS) entry which is preliminary data.</text>
</comment>
<evidence type="ECO:0000259" key="6">
    <source>
        <dbReference type="Pfam" id="PF02826"/>
    </source>
</evidence>
<feature type="domain" description="D-isomer specific 2-hydroxyacid dehydrogenase catalytic" evidence="5">
    <location>
        <begin position="43"/>
        <end position="322"/>
    </location>
</feature>
<dbReference type="GO" id="GO:0030267">
    <property type="term" value="F:glyoxylate reductase (NADPH) activity"/>
    <property type="evidence" value="ECO:0007669"/>
    <property type="project" value="TreeGrafter"/>
</dbReference>
<accession>A0A6B0YUK3</accession>
<dbReference type="PANTHER" id="PTHR10996:SF178">
    <property type="entry name" value="2-HYDROXYACID DEHYDROGENASE YGL185C-RELATED"/>
    <property type="match status" value="1"/>
</dbReference>
<proteinExistence type="inferred from homology"/>
<keyword evidence="2 4" id="KW-0560">Oxidoreductase</keyword>
<dbReference type="GO" id="GO:0051287">
    <property type="term" value="F:NAD binding"/>
    <property type="evidence" value="ECO:0007669"/>
    <property type="project" value="InterPro"/>
</dbReference>
<dbReference type="PANTHER" id="PTHR10996">
    <property type="entry name" value="2-HYDROXYACID DEHYDROGENASE-RELATED"/>
    <property type="match status" value="1"/>
</dbReference>
<dbReference type="GO" id="GO:0005829">
    <property type="term" value="C:cytosol"/>
    <property type="evidence" value="ECO:0007669"/>
    <property type="project" value="TreeGrafter"/>
</dbReference>
<keyword evidence="3" id="KW-0520">NAD</keyword>
<dbReference type="GO" id="GO:0016618">
    <property type="term" value="F:hydroxypyruvate reductase [NAD(P)H] activity"/>
    <property type="evidence" value="ECO:0007669"/>
    <property type="project" value="TreeGrafter"/>
</dbReference>
<dbReference type="InterPro" id="IPR006140">
    <property type="entry name" value="D-isomer_DH_NAD-bd"/>
</dbReference>
<evidence type="ECO:0000313" key="7">
    <source>
        <dbReference type="EMBL" id="MXY94383.1"/>
    </source>
</evidence>
<sequence>MTNRLNVIFLPHPVKVSMFDPWGMDVVKAVSRNHNMHVLDYDQPLAPQFKGMDAVIDHGGSAGTREMVDAATDARLWQILGTGFDHFDLDYWKSKGMPVANCPGAFSAVALAECAMMYILMLTRRYPEARARLDEGELYEPVGFELEGLQLGIVGFGASGIELARRARPFGMKIAAIDIRDVSESERQEFGLSFVGTPDDLERVVSESDVLSLHLHLNSETHHIIDARMLGLMKRTAHIINVARGALIDEDALTEALLAGNLGGAGIDAYSQEPPDISSPFFGLPNVIATPHTAGVTDGTSRKRAQCAADNVDRIAAGLEPLYRIDLE</sequence>
<evidence type="ECO:0000256" key="3">
    <source>
        <dbReference type="ARBA" id="ARBA00023027"/>
    </source>
</evidence>
<comment type="similarity">
    <text evidence="1 4">Belongs to the D-isomer specific 2-hydroxyacid dehydrogenase family.</text>
</comment>
<evidence type="ECO:0000259" key="5">
    <source>
        <dbReference type="Pfam" id="PF00389"/>
    </source>
</evidence>
<dbReference type="Pfam" id="PF02826">
    <property type="entry name" value="2-Hacid_dh_C"/>
    <property type="match status" value="1"/>
</dbReference>
<evidence type="ECO:0000256" key="2">
    <source>
        <dbReference type="ARBA" id="ARBA00023002"/>
    </source>
</evidence>
<evidence type="ECO:0000256" key="1">
    <source>
        <dbReference type="ARBA" id="ARBA00005854"/>
    </source>
</evidence>
<dbReference type="InterPro" id="IPR050223">
    <property type="entry name" value="D-isomer_2-hydroxyacid_DH"/>
</dbReference>
<protein>
    <submittedName>
        <fullName evidence="7">D-glycerate dehydrogenase</fullName>
    </submittedName>
</protein>
<evidence type="ECO:0000256" key="4">
    <source>
        <dbReference type="RuleBase" id="RU003719"/>
    </source>
</evidence>